<keyword evidence="7" id="KW-1185">Reference proteome</keyword>
<evidence type="ECO:0000256" key="2">
    <source>
        <dbReference type="ARBA" id="ARBA00022490"/>
    </source>
</evidence>
<dbReference type="NCBIfam" id="TIGR01575">
    <property type="entry name" value="rimI"/>
    <property type="match status" value="1"/>
</dbReference>
<dbReference type="EMBL" id="CP002059">
    <property type="protein sequence ID" value="ADI65931.1"/>
    <property type="molecule type" value="Genomic_DNA"/>
</dbReference>
<organism evidence="6 7">
    <name type="scientific">Nostoc azollae (strain 0708)</name>
    <name type="common">Anabaena azollae (strain 0708)</name>
    <dbReference type="NCBI Taxonomy" id="551115"/>
    <lineage>
        <taxon>Bacteria</taxon>
        <taxon>Bacillati</taxon>
        <taxon>Cyanobacteriota</taxon>
        <taxon>Cyanophyceae</taxon>
        <taxon>Nostocales</taxon>
        <taxon>Nostocaceae</taxon>
        <taxon>Trichormus</taxon>
    </lineage>
</organism>
<evidence type="ECO:0000313" key="7">
    <source>
        <dbReference type="Proteomes" id="UP000001511"/>
    </source>
</evidence>
<gene>
    <name evidence="6" type="ordered locus">Aazo_4737</name>
</gene>
<comment type="similarity">
    <text evidence="1">Belongs to the acetyltransferase family. RimI subfamily.</text>
</comment>
<dbReference type="SUPFAM" id="SSF55729">
    <property type="entry name" value="Acyl-CoA N-acyltransferases (Nat)"/>
    <property type="match status" value="1"/>
</dbReference>
<dbReference type="AlphaFoldDB" id="D7DXV5"/>
<proteinExistence type="inferred from homology"/>
<evidence type="ECO:0000313" key="6">
    <source>
        <dbReference type="EMBL" id="ADI65931.1"/>
    </source>
</evidence>
<dbReference type="GO" id="GO:0008080">
    <property type="term" value="F:N-acetyltransferase activity"/>
    <property type="evidence" value="ECO:0007669"/>
    <property type="project" value="InterPro"/>
</dbReference>
<keyword evidence="3 6" id="KW-0808">Transferase</keyword>
<dbReference type="PANTHER" id="PTHR43420:SF44">
    <property type="entry name" value="ACETYLTRANSFERASE YPEA"/>
    <property type="match status" value="1"/>
</dbReference>
<name>D7DXV5_NOSA0</name>
<dbReference type="eggNOG" id="COG0456">
    <property type="taxonomic scope" value="Bacteria"/>
</dbReference>
<evidence type="ECO:0000256" key="4">
    <source>
        <dbReference type="ARBA" id="ARBA00023315"/>
    </source>
</evidence>
<dbReference type="RefSeq" id="WP_013192941.1">
    <property type="nucleotide sequence ID" value="NC_014248.1"/>
</dbReference>
<dbReference type="KEGG" id="naz:Aazo_4737"/>
<dbReference type="InterPro" id="IPR016181">
    <property type="entry name" value="Acyl_CoA_acyltransferase"/>
</dbReference>
<sequence>MKLLDLKIQSLTPEHLGELLELDKACFNGLWTMDGYGRELESPNSHFLGLFSPFSSSGLLGMGCIWSILEEAHITILAVHPQYHRQGLGQALLYSLLKTASDCGLERATLEVRASNNGAISLYEKFGFKIAGRRPCYYKDNEEDALILWVSDLQQPKFFKILDDWHSIVKDRLSQSCWSVNAEEVKGNSRLPKMTGEAAAEVGEQ</sequence>
<dbReference type="PROSITE" id="PS51186">
    <property type="entry name" value="GNAT"/>
    <property type="match status" value="1"/>
</dbReference>
<keyword evidence="4" id="KW-0012">Acyltransferase</keyword>
<dbReference type="InterPro" id="IPR050680">
    <property type="entry name" value="YpeA/RimI_acetyltransf"/>
</dbReference>
<evidence type="ECO:0000259" key="5">
    <source>
        <dbReference type="PROSITE" id="PS51186"/>
    </source>
</evidence>
<evidence type="ECO:0000256" key="3">
    <source>
        <dbReference type="ARBA" id="ARBA00022679"/>
    </source>
</evidence>
<dbReference type="PANTHER" id="PTHR43420">
    <property type="entry name" value="ACETYLTRANSFERASE"/>
    <property type="match status" value="1"/>
</dbReference>
<dbReference type="Pfam" id="PF00583">
    <property type="entry name" value="Acetyltransf_1"/>
    <property type="match status" value="1"/>
</dbReference>
<keyword evidence="2" id="KW-0963">Cytoplasm</keyword>
<dbReference type="Proteomes" id="UP000001511">
    <property type="component" value="Chromosome"/>
</dbReference>
<accession>D7DXV5</accession>
<feature type="domain" description="N-acetyltransferase" evidence="5">
    <location>
        <begin position="6"/>
        <end position="153"/>
    </location>
</feature>
<dbReference type="HOGENOM" id="CLU_013985_23_1_3"/>
<dbReference type="CDD" id="cd04301">
    <property type="entry name" value="NAT_SF"/>
    <property type="match status" value="1"/>
</dbReference>
<protein>
    <submittedName>
        <fullName evidence="6">Ribosomal-protein-alanine acetyltransferase</fullName>
    </submittedName>
</protein>
<dbReference type="InterPro" id="IPR000182">
    <property type="entry name" value="GNAT_dom"/>
</dbReference>
<evidence type="ECO:0000256" key="1">
    <source>
        <dbReference type="ARBA" id="ARBA00005395"/>
    </source>
</evidence>
<dbReference type="InterPro" id="IPR006464">
    <property type="entry name" value="AcTrfase_RimI/Ard1"/>
</dbReference>
<reference evidence="6 7" key="1">
    <citation type="journal article" date="2010" name="PLoS ONE">
        <title>Genome erosion in a nitrogen-fixing vertically transmitted endosymbiotic multicellular cyanobacterium.</title>
        <authorList>
            <person name="Ran L."/>
            <person name="Larsson J."/>
            <person name="Vigil-Stenman T."/>
            <person name="Nylander J.A."/>
            <person name="Ininbergs K."/>
            <person name="Zheng W.W."/>
            <person name="Lapidus A."/>
            <person name="Lowry S."/>
            <person name="Haselkorn R."/>
            <person name="Bergman B."/>
        </authorList>
    </citation>
    <scope>NUCLEOTIDE SEQUENCE [LARGE SCALE GENOMIC DNA]</scope>
    <source>
        <strain evidence="6 7">0708</strain>
    </source>
</reference>
<dbReference type="Gene3D" id="3.40.630.30">
    <property type="match status" value="1"/>
</dbReference>
<dbReference type="STRING" id="551115.Aazo_4737"/>